<dbReference type="InterPro" id="IPR016031">
    <property type="entry name" value="Trp_RNA-bd_attenuator-like_dom"/>
</dbReference>
<organism evidence="1 2">
    <name type="scientific">Pseudoramibacter porci</name>
    <dbReference type="NCBI Taxonomy" id="2606631"/>
    <lineage>
        <taxon>Bacteria</taxon>
        <taxon>Bacillati</taxon>
        <taxon>Bacillota</taxon>
        <taxon>Clostridia</taxon>
        <taxon>Eubacteriales</taxon>
        <taxon>Eubacteriaceae</taxon>
        <taxon>Pseudoramibacter</taxon>
    </lineage>
</organism>
<proteinExistence type="predicted"/>
<sequence length="224" mass="23993">MKYKIIGGNFPAVRCLLDRGEAIICESGGMSWKDSSIKMETKGGGAGKMFKRAFTGESMFTNRYVAEAPGEIAFASSFPGEIVAVKLDGSKSIVAQKSAFLASEEGVQMDIFFQKKLGSGFFGGEGFIMQKFSGTGMVFLEVDGATVTYELGPGESKSMDTGHLVIMEDTCTMDIERIKGFKNVLLGGEGLFNTVVKGPGKIVIQTMPIAKTAQVLGTYIPKDK</sequence>
<evidence type="ECO:0000313" key="1">
    <source>
        <dbReference type="EMBL" id="MSS20086.1"/>
    </source>
</evidence>
<dbReference type="AlphaFoldDB" id="A0A7X2NGA4"/>
<dbReference type="NCBIfam" id="TIGR00266">
    <property type="entry name" value="TIGR00266 family protein"/>
    <property type="match status" value="1"/>
</dbReference>
<dbReference type="EMBL" id="VUMO01000007">
    <property type="protein sequence ID" value="MSS20086.1"/>
    <property type="molecule type" value="Genomic_DNA"/>
</dbReference>
<name>A0A7X2NGA4_9FIRM</name>
<evidence type="ECO:0000313" key="2">
    <source>
        <dbReference type="Proteomes" id="UP000461754"/>
    </source>
</evidence>
<dbReference type="Proteomes" id="UP000461754">
    <property type="component" value="Unassembled WGS sequence"/>
</dbReference>
<dbReference type="InterPro" id="IPR036983">
    <property type="entry name" value="AIM24_sf"/>
</dbReference>
<dbReference type="PANTHER" id="PTHR43657:SF1">
    <property type="entry name" value="ALTERED INHERITANCE OF MITOCHONDRIA PROTEIN 24, MITOCHONDRIAL"/>
    <property type="match status" value="1"/>
</dbReference>
<reference evidence="1 2" key="1">
    <citation type="submission" date="2019-08" db="EMBL/GenBank/DDBJ databases">
        <title>In-depth cultivation of the pig gut microbiome towards novel bacterial diversity and tailored functional studies.</title>
        <authorList>
            <person name="Wylensek D."/>
            <person name="Hitch T.C.A."/>
            <person name="Clavel T."/>
        </authorList>
    </citation>
    <scope>NUCLEOTIDE SEQUENCE [LARGE SCALE GENOMIC DNA]</scope>
    <source>
        <strain evidence="1 2">RF-744-FAT-4</strain>
    </source>
</reference>
<accession>A0A7X2NGA4</accession>
<gene>
    <name evidence="1" type="ORF">FYJ52_06705</name>
</gene>
<keyword evidence="2" id="KW-1185">Reference proteome</keyword>
<dbReference type="Gene3D" id="3.60.160.10">
    <property type="entry name" value="Mitochondrial biogenesis AIM24"/>
    <property type="match status" value="1"/>
</dbReference>
<dbReference type="SUPFAM" id="SSF51219">
    <property type="entry name" value="TRAP-like"/>
    <property type="match status" value="1"/>
</dbReference>
<dbReference type="RefSeq" id="WP_154576462.1">
    <property type="nucleotide sequence ID" value="NZ_VUMO01000007.1"/>
</dbReference>
<dbReference type="Pfam" id="PF01987">
    <property type="entry name" value="AIM24"/>
    <property type="match status" value="1"/>
</dbReference>
<dbReference type="InterPro" id="IPR002838">
    <property type="entry name" value="AIM24"/>
</dbReference>
<dbReference type="PANTHER" id="PTHR43657">
    <property type="entry name" value="TRYPTOPHAN RNA-BINDING ATTENUATOR PROTEIN-LIKE PROTEIN"/>
    <property type="match status" value="1"/>
</dbReference>
<comment type="caution">
    <text evidence="1">The sequence shown here is derived from an EMBL/GenBank/DDBJ whole genome shotgun (WGS) entry which is preliminary data.</text>
</comment>
<protein>
    <submittedName>
        <fullName evidence="1">TIGR00266 family protein</fullName>
    </submittedName>
</protein>